<comment type="caution">
    <text evidence="1">The sequence shown here is derived from an EMBL/GenBank/DDBJ whole genome shotgun (WGS) entry which is preliminary data.</text>
</comment>
<protein>
    <submittedName>
        <fullName evidence="1">Uncharacterized protein</fullName>
    </submittedName>
</protein>
<evidence type="ECO:0000313" key="1">
    <source>
        <dbReference type="EMBL" id="KAJ1097383.1"/>
    </source>
</evidence>
<gene>
    <name evidence="1" type="ORF">NDU88_002503</name>
</gene>
<name>A0AAV7M666_PLEWA</name>
<accession>A0AAV7M666</accession>
<organism evidence="1 2">
    <name type="scientific">Pleurodeles waltl</name>
    <name type="common">Iberian ribbed newt</name>
    <dbReference type="NCBI Taxonomy" id="8319"/>
    <lineage>
        <taxon>Eukaryota</taxon>
        <taxon>Metazoa</taxon>
        <taxon>Chordata</taxon>
        <taxon>Craniata</taxon>
        <taxon>Vertebrata</taxon>
        <taxon>Euteleostomi</taxon>
        <taxon>Amphibia</taxon>
        <taxon>Batrachia</taxon>
        <taxon>Caudata</taxon>
        <taxon>Salamandroidea</taxon>
        <taxon>Salamandridae</taxon>
        <taxon>Pleurodelinae</taxon>
        <taxon>Pleurodeles</taxon>
    </lineage>
</organism>
<evidence type="ECO:0000313" key="2">
    <source>
        <dbReference type="Proteomes" id="UP001066276"/>
    </source>
</evidence>
<proteinExistence type="predicted"/>
<dbReference type="AlphaFoldDB" id="A0AAV7M666"/>
<dbReference type="Proteomes" id="UP001066276">
    <property type="component" value="Chromosome 10"/>
</dbReference>
<reference evidence="1" key="1">
    <citation type="journal article" date="2022" name="bioRxiv">
        <title>Sequencing and chromosome-scale assembly of the giantPleurodeles waltlgenome.</title>
        <authorList>
            <person name="Brown T."/>
            <person name="Elewa A."/>
            <person name="Iarovenko S."/>
            <person name="Subramanian E."/>
            <person name="Araus A.J."/>
            <person name="Petzold A."/>
            <person name="Susuki M."/>
            <person name="Suzuki K.-i.T."/>
            <person name="Hayashi T."/>
            <person name="Toyoda A."/>
            <person name="Oliveira C."/>
            <person name="Osipova E."/>
            <person name="Leigh N.D."/>
            <person name="Simon A."/>
            <person name="Yun M.H."/>
        </authorList>
    </citation>
    <scope>NUCLEOTIDE SEQUENCE</scope>
    <source>
        <strain evidence="1">20211129_DDA</strain>
        <tissue evidence="1">Liver</tissue>
    </source>
</reference>
<dbReference type="EMBL" id="JANPWB010000014">
    <property type="protein sequence ID" value="KAJ1097383.1"/>
    <property type="molecule type" value="Genomic_DNA"/>
</dbReference>
<sequence length="204" mass="22558">MAPVFLPCIPCTQCSVNIAVSLSPISISKCAFLYADPPWGRGCTHHGSVIMRYVRPDTQGIPAPDVGRINIQWIHNPVLLRASSQHDVLEAQMSRLQEVPDEPSSGPNAEVLVSSLGYITKKCVLGEVRRIGSFGLSAGVSKESKLQEIKDLHVLSTNTEYKHDEKLMCAGSWPKNTFFYPEIIKSIYTIVTAQIKKQKPHESN</sequence>
<keyword evidence="2" id="KW-1185">Reference proteome</keyword>